<keyword evidence="2" id="KW-1185">Reference proteome</keyword>
<protein>
    <submittedName>
        <fullName evidence="1">Uncharacterized protein</fullName>
    </submittedName>
</protein>
<accession>A0AAN9BYQ5</accession>
<dbReference type="Proteomes" id="UP001374579">
    <property type="component" value="Unassembled WGS sequence"/>
</dbReference>
<evidence type="ECO:0000313" key="2">
    <source>
        <dbReference type="Proteomes" id="UP001374579"/>
    </source>
</evidence>
<name>A0AAN9BYQ5_9CAEN</name>
<evidence type="ECO:0000313" key="1">
    <source>
        <dbReference type="EMBL" id="KAK7113760.1"/>
    </source>
</evidence>
<proteinExistence type="predicted"/>
<organism evidence="1 2">
    <name type="scientific">Littorina saxatilis</name>
    <dbReference type="NCBI Taxonomy" id="31220"/>
    <lineage>
        <taxon>Eukaryota</taxon>
        <taxon>Metazoa</taxon>
        <taxon>Spiralia</taxon>
        <taxon>Lophotrochozoa</taxon>
        <taxon>Mollusca</taxon>
        <taxon>Gastropoda</taxon>
        <taxon>Caenogastropoda</taxon>
        <taxon>Littorinimorpha</taxon>
        <taxon>Littorinoidea</taxon>
        <taxon>Littorinidae</taxon>
        <taxon>Littorina</taxon>
    </lineage>
</organism>
<gene>
    <name evidence="1" type="ORF">V1264_012990</name>
</gene>
<sequence length="174" mass="19818">MSNETDKPAPLESSKADHVPVPSVKICDGFECFADEFCSNSENRCRSCELFKTFCNDSDLIHQKAPACETYCQKILVEELEKECSADLNSTFTELQERIGAKETEWRVLTNQSKESLTKCSRAQYQLTSRLEERGRFCGSPHMRSSYVPSIKDIRNPESVPNSMTIKWNIKSCL</sequence>
<reference evidence="1 2" key="1">
    <citation type="submission" date="2024-02" db="EMBL/GenBank/DDBJ databases">
        <title>Chromosome-scale genome assembly of the rough periwinkle Littorina saxatilis.</title>
        <authorList>
            <person name="De Jode A."/>
            <person name="Faria R."/>
            <person name="Formenti G."/>
            <person name="Sims Y."/>
            <person name="Smith T.P."/>
            <person name="Tracey A."/>
            <person name="Wood J.M.D."/>
            <person name="Zagrodzka Z.B."/>
            <person name="Johannesson K."/>
            <person name="Butlin R.K."/>
            <person name="Leder E.H."/>
        </authorList>
    </citation>
    <scope>NUCLEOTIDE SEQUENCE [LARGE SCALE GENOMIC DNA]</scope>
    <source>
        <strain evidence="1">Snail1</strain>
        <tissue evidence="1">Muscle</tissue>
    </source>
</reference>
<dbReference type="AlphaFoldDB" id="A0AAN9BYQ5"/>
<dbReference type="EMBL" id="JBAMIC010000002">
    <property type="protein sequence ID" value="KAK7113760.1"/>
    <property type="molecule type" value="Genomic_DNA"/>
</dbReference>
<comment type="caution">
    <text evidence="1">The sequence shown here is derived from an EMBL/GenBank/DDBJ whole genome shotgun (WGS) entry which is preliminary data.</text>
</comment>